<dbReference type="InterPro" id="IPR036259">
    <property type="entry name" value="MFS_trans_sf"/>
</dbReference>
<dbReference type="Gene3D" id="1.20.1250.20">
    <property type="entry name" value="MFS general substrate transporter like domains"/>
    <property type="match status" value="2"/>
</dbReference>
<evidence type="ECO:0000256" key="7">
    <source>
        <dbReference type="SAM" id="MobiDB-lite"/>
    </source>
</evidence>
<dbReference type="Proteomes" id="UP000729357">
    <property type="component" value="Unassembled WGS sequence"/>
</dbReference>
<evidence type="ECO:0000256" key="4">
    <source>
        <dbReference type="ARBA" id="ARBA00022692"/>
    </source>
</evidence>
<feature type="transmembrane region" description="Helical" evidence="8">
    <location>
        <begin position="205"/>
        <end position="227"/>
    </location>
</feature>
<feature type="non-terminal residue" evidence="10">
    <location>
        <position position="1"/>
    </location>
</feature>
<dbReference type="PANTHER" id="PTHR23514:SF3">
    <property type="entry name" value="BYPASS OF STOP CODON PROTEIN 6"/>
    <property type="match status" value="1"/>
</dbReference>
<dbReference type="FunFam" id="1.20.1250.20:FF:000308">
    <property type="entry name" value="MFS efflux transporter"/>
    <property type="match status" value="1"/>
</dbReference>
<dbReference type="InterPro" id="IPR020846">
    <property type="entry name" value="MFS_dom"/>
</dbReference>
<feature type="transmembrane region" description="Helical" evidence="8">
    <location>
        <begin position="290"/>
        <end position="312"/>
    </location>
</feature>
<dbReference type="EMBL" id="JAHFXS010002211">
    <property type="protein sequence ID" value="KAG9973389.1"/>
    <property type="molecule type" value="Genomic_DNA"/>
</dbReference>
<feature type="domain" description="Major facilitator superfamily (MFS) profile" evidence="9">
    <location>
        <begin position="82"/>
        <end position="470"/>
    </location>
</feature>
<evidence type="ECO:0000256" key="5">
    <source>
        <dbReference type="ARBA" id="ARBA00022989"/>
    </source>
</evidence>
<dbReference type="FunFam" id="1.20.1250.20:FF:000286">
    <property type="entry name" value="MFS efflux transporter"/>
    <property type="match status" value="1"/>
</dbReference>
<feature type="region of interest" description="Disordered" evidence="7">
    <location>
        <begin position="1"/>
        <end position="61"/>
    </location>
</feature>
<evidence type="ECO:0000259" key="9">
    <source>
        <dbReference type="PROSITE" id="PS50850"/>
    </source>
</evidence>
<feature type="compositionally biased region" description="Basic and acidic residues" evidence="7">
    <location>
        <begin position="47"/>
        <end position="57"/>
    </location>
</feature>
<evidence type="ECO:0000313" key="10">
    <source>
        <dbReference type="EMBL" id="KAG9973389.1"/>
    </source>
</evidence>
<evidence type="ECO:0000256" key="3">
    <source>
        <dbReference type="ARBA" id="ARBA00022448"/>
    </source>
</evidence>
<sequence>MSSSRRTGHQGSATAVMELEPMHSPPRASEKYFPVESGRRLGQNDLDDNRERYDRNETLPSPTVASHDALERWNAPRSNLYRTLAAFMGFAIMGMNDATYGAIIPYLEIHYNLSYTIVSLIFLSPLIGYNLSALLNNSIHLRFGQRGVAFIGPICHLLAYIVIAVHPPYPVLVVVFAIAGFGNGLEDAAWNAWMGAMSNANEVLGFLHGIYGLGATIAPLIATSLITKADKPWWTWYYFMIGFAAVELVTSLWAFWSQTGEVFRLAHPRTTDQTGNRMKEALLTMPSARVTWLCALFLLGYVGIEVALGGWITTFMLRERHGGAFASGMTATGFWLGITIGRLVLGFVTPRVGEKLSIAIYLPIATGLELLFWLVPQFYVSAVAVALQGFFLGPMFPAAVVATTKLLPKHLHVSGIGFAAAFGGSGAAIFPFVTGVIAQAKGVQVLQPIILALLVVIWLFWVSLPRIEKKRD</sequence>
<feature type="transmembrane region" description="Helical" evidence="8">
    <location>
        <begin position="381"/>
        <end position="401"/>
    </location>
</feature>
<feature type="compositionally biased region" description="Polar residues" evidence="7">
    <location>
        <begin position="1"/>
        <end position="13"/>
    </location>
</feature>
<keyword evidence="5 8" id="KW-1133">Transmembrane helix</keyword>
<feature type="transmembrane region" description="Helical" evidence="8">
    <location>
        <begin position="324"/>
        <end position="344"/>
    </location>
</feature>
<evidence type="ECO:0000256" key="6">
    <source>
        <dbReference type="ARBA" id="ARBA00023136"/>
    </source>
</evidence>
<keyword evidence="6 8" id="KW-0472">Membrane</keyword>
<protein>
    <submittedName>
        <fullName evidence="10">MFS general substrate transporter</fullName>
    </submittedName>
</protein>
<dbReference type="GO" id="GO:0022857">
    <property type="term" value="F:transmembrane transporter activity"/>
    <property type="evidence" value="ECO:0007669"/>
    <property type="project" value="InterPro"/>
</dbReference>
<keyword evidence="11" id="KW-1185">Reference proteome</keyword>
<feature type="transmembrane region" description="Helical" evidence="8">
    <location>
        <begin position="84"/>
        <end position="107"/>
    </location>
</feature>
<evidence type="ECO:0000256" key="8">
    <source>
        <dbReference type="SAM" id="Phobius"/>
    </source>
</evidence>
<keyword evidence="3" id="KW-0813">Transport</keyword>
<keyword evidence="4 8" id="KW-0812">Transmembrane</keyword>
<accession>A0A9P8FHK4</accession>
<dbReference type="PROSITE" id="PS50850">
    <property type="entry name" value="MFS"/>
    <property type="match status" value="1"/>
</dbReference>
<reference evidence="10" key="2">
    <citation type="submission" date="2021-08" db="EMBL/GenBank/DDBJ databases">
        <authorList>
            <person name="Gostincar C."/>
            <person name="Sun X."/>
            <person name="Song Z."/>
            <person name="Gunde-Cimerman N."/>
        </authorList>
    </citation>
    <scope>NUCLEOTIDE SEQUENCE</scope>
    <source>
        <strain evidence="10">EXF-9298</strain>
    </source>
</reference>
<dbReference type="Pfam" id="PF07690">
    <property type="entry name" value="MFS_1"/>
    <property type="match status" value="1"/>
</dbReference>
<dbReference type="AlphaFoldDB" id="A0A9P8FHK4"/>
<proteinExistence type="inferred from homology"/>
<name>A0A9P8FHK4_AURME</name>
<comment type="caution">
    <text evidence="10">The sequence shown here is derived from an EMBL/GenBank/DDBJ whole genome shotgun (WGS) entry which is preliminary data.</text>
</comment>
<evidence type="ECO:0000313" key="11">
    <source>
        <dbReference type="Proteomes" id="UP000729357"/>
    </source>
</evidence>
<comment type="subcellular location">
    <subcellularLocation>
        <location evidence="1">Endomembrane system</location>
        <topology evidence="1">Multi-pass membrane protein</topology>
    </subcellularLocation>
</comment>
<feature type="transmembrane region" description="Helical" evidence="8">
    <location>
        <begin position="233"/>
        <end position="256"/>
    </location>
</feature>
<dbReference type="InterPro" id="IPR011701">
    <property type="entry name" value="MFS"/>
</dbReference>
<dbReference type="GO" id="GO:0016020">
    <property type="term" value="C:membrane"/>
    <property type="evidence" value="ECO:0007669"/>
    <property type="project" value="TreeGrafter"/>
</dbReference>
<evidence type="ECO:0000256" key="1">
    <source>
        <dbReference type="ARBA" id="ARBA00004127"/>
    </source>
</evidence>
<evidence type="ECO:0000256" key="2">
    <source>
        <dbReference type="ARBA" id="ARBA00008335"/>
    </source>
</evidence>
<feature type="transmembrane region" description="Helical" evidence="8">
    <location>
        <begin position="356"/>
        <end position="375"/>
    </location>
</feature>
<dbReference type="InterPro" id="IPR051788">
    <property type="entry name" value="MFS_Transporter"/>
</dbReference>
<organism evidence="10 11">
    <name type="scientific">Aureobasidium melanogenum</name>
    <name type="common">Aureobasidium pullulans var. melanogenum</name>
    <dbReference type="NCBI Taxonomy" id="46634"/>
    <lineage>
        <taxon>Eukaryota</taxon>
        <taxon>Fungi</taxon>
        <taxon>Dikarya</taxon>
        <taxon>Ascomycota</taxon>
        <taxon>Pezizomycotina</taxon>
        <taxon>Dothideomycetes</taxon>
        <taxon>Dothideomycetidae</taxon>
        <taxon>Dothideales</taxon>
        <taxon>Saccotheciaceae</taxon>
        <taxon>Aureobasidium</taxon>
    </lineage>
</organism>
<comment type="similarity">
    <text evidence="2">Belongs to the major facilitator superfamily.</text>
</comment>
<gene>
    <name evidence="10" type="ORF">KCU98_g12662</name>
</gene>
<feature type="transmembrane region" description="Helical" evidence="8">
    <location>
        <begin position="445"/>
        <end position="464"/>
    </location>
</feature>
<dbReference type="PANTHER" id="PTHR23514">
    <property type="entry name" value="BYPASS OF STOP CODON PROTEIN 6"/>
    <property type="match status" value="1"/>
</dbReference>
<reference evidence="10" key="1">
    <citation type="journal article" date="2021" name="J Fungi (Basel)">
        <title>Virulence traits and population genomics of the black yeast Aureobasidium melanogenum.</title>
        <authorList>
            <person name="Cernosa A."/>
            <person name="Sun X."/>
            <person name="Gostincar C."/>
            <person name="Fang C."/>
            <person name="Gunde-Cimerman N."/>
            <person name="Song Z."/>
        </authorList>
    </citation>
    <scope>NUCLEOTIDE SEQUENCE</scope>
    <source>
        <strain evidence="10">EXF-9298</strain>
    </source>
</reference>
<dbReference type="GO" id="GO:0012505">
    <property type="term" value="C:endomembrane system"/>
    <property type="evidence" value="ECO:0007669"/>
    <property type="project" value="UniProtKB-SubCell"/>
</dbReference>
<dbReference type="SUPFAM" id="SSF103473">
    <property type="entry name" value="MFS general substrate transporter"/>
    <property type="match status" value="1"/>
</dbReference>
<feature type="transmembrane region" description="Helical" evidence="8">
    <location>
        <begin position="113"/>
        <end position="135"/>
    </location>
</feature>
<feature type="transmembrane region" description="Helical" evidence="8">
    <location>
        <begin position="413"/>
        <end position="433"/>
    </location>
</feature>